<feature type="signal peptide" evidence="2">
    <location>
        <begin position="1"/>
        <end position="20"/>
    </location>
</feature>
<dbReference type="InterPro" id="IPR043502">
    <property type="entry name" value="DNA/RNA_pol_sf"/>
</dbReference>
<evidence type="ECO:0000256" key="2">
    <source>
        <dbReference type="SAM" id="SignalP"/>
    </source>
</evidence>
<dbReference type="SUPFAM" id="SSF56672">
    <property type="entry name" value="DNA/RNA polymerases"/>
    <property type="match status" value="1"/>
</dbReference>
<evidence type="ECO:0000313" key="4">
    <source>
        <dbReference type="EMBL" id="GBP58848.1"/>
    </source>
</evidence>
<dbReference type="InterPro" id="IPR000477">
    <property type="entry name" value="RT_dom"/>
</dbReference>
<keyword evidence="1" id="KW-0472">Membrane</keyword>
<keyword evidence="1" id="KW-0812">Transmembrane</keyword>
<name>A0A4C1X538_EUMVA</name>
<dbReference type="PANTHER" id="PTHR47027">
    <property type="entry name" value="REVERSE TRANSCRIPTASE DOMAIN-CONTAINING PROTEIN"/>
    <property type="match status" value="1"/>
</dbReference>
<comment type="caution">
    <text evidence="4">The sequence shown here is derived from an EMBL/GenBank/DDBJ whole genome shotgun (WGS) entry which is preliminary data.</text>
</comment>
<proteinExistence type="predicted"/>
<accession>A0A4C1X538</accession>
<evidence type="ECO:0000256" key="1">
    <source>
        <dbReference type="SAM" id="Phobius"/>
    </source>
</evidence>
<dbReference type="PROSITE" id="PS50878">
    <property type="entry name" value="RT_POL"/>
    <property type="match status" value="1"/>
</dbReference>
<dbReference type="Gene3D" id="3.30.70.270">
    <property type="match status" value="1"/>
</dbReference>
<dbReference type="GO" id="GO:0071897">
    <property type="term" value="P:DNA biosynthetic process"/>
    <property type="evidence" value="ECO:0007669"/>
    <property type="project" value="UniProtKB-ARBA"/>
</dbReference>
<dbReference type="CDD" id="cd01650">
    <property type="entry name" value="RT_nLTR_like"/>
    <property type="match status" value="1"/>
</dbReference>
<feature type="transmembrane region" description="Helical" evidence="1">
    <location>
        <begin position="494"/>
        <end position="515"/>
    </location>
</feature>
<evidence type="ECO:0000313" key="5">
    <source>
        <dbReference type="Proteomes" id="UP000299102"/>
    </source>
</evidence>
<evidence type="ECO:0000259" key="3">
    <source>
        <dbReference type="PROSITE" id="PS50878"/>
    </source>
</evidence>
<dbReference type="Pfam" id="PF00078">
    <property type="entry name" value="RVT_1"/>
    <property type="match status" value="1"/>
</dbReference>
<protein>
    <submittedName>
        <fullName evidence="4">LINE-1 retrotransposable element ORF2 protein</fullName>
    </submittedName>
</protein>
<dbReference type="Proteomes" id="UP000299102">
    <property type="component" value="Unassembled WGS sequence"/>
</dbReference>
<dbReference type="InterPro" id="IPR043128">
    <property type="entry name" value="Rev_trsase/Diguanyl_cyclase"/>
</dbReference>
<dbReference type="OrthoDB" id="410104at2759"/>
<keyword evidence="1" id="KW-1133">Transmembrane helix</keyword>
<feature type="domain" description="Reverse transcriptase" evidence="3">
    <location>
        <begin position="177"/>
        <end position="393"/>
    </location>
</feature>
<dbReference type="PANTHER" id="PTHR47027:SF20">
    <property type="entry name" value="REVERSE TRANSCRIPTASE-LIKE PROTEIN WITH RNA-DIRECTED DNA POLYMERASE DOMAIN"/>
    <property type="match status" value="1"/>
</dbReference>
<sequence length="523" mass="60881">MTDVIICLLIFDIYIFFALEQRNQLINSKEAKDRRRRLVEISKDIKESIRTDNKKRRMEIIEKHANRTGGVKKAKKELKNSKDWIPKIKSDSGEWNHNRMNILGIATSYYKKIYEHNTTQDKDDLTGTSNIPNILYTEVIKAIDSQKSDKAPGPNAITNEILKESKEVITPVLTDIFNEILNTIPQQWTEANIILLYKKADKYETGNYRPISLMSNIYKLFAKIILNRIEKRLDEHQLIEQAGFRKDYSVLDHIHVVRQVMENQSTARIQLEKKGEPFIVGKGVRQGDPLSPKLFSAVLESVFRGLNWENFGINKNGILLSHLRFADDIVLFAKSPEDITKMINELTMESEKVGLKLNPQKTRVMTNGERININLGNKQIDYTDEYIYLGQLITDDDPMRKEIERRITNGWRRVDNYHHRWTLRIPEESQVRLIASSIGEGYLMEWGLTKGKKELLRGCEVMTRRILLNRRTLKVPTTRLWRTTFSLLPVNMSLHVYLLTVLIVNTDAVIFFKYFDTKIAVVI</sequence>
<dbReference type="AlphaFoldDB" id="A0A4C1X538"/>
<dbReference type="EMBL" id="BGZK01000746">
    <property type="protein sequence ID" value="GBP58848.1"/>
    <property type="molecule type" value="Genomic_DNA"/>
</dbReference>
<organism evidence="4 5">
    <name type="scientific">Eumeta variegata</name>
    <name type="common">Bagworm moth</name>
    <name type="synonym">Eumeta japonica</name>
    <dbReference type="NCBI Taxonomy" id="151549"/>
    <lineage>
        <taxon>Eukaryota</taxon>
        <taxon>Metazoa</taxon>
        <taxon>Ecdysozoa</taxon>
        <taxon>Arthropoda</taxon>
        <taxon>Hexapoda</taxon>
        <taxon>Insecta</taxon>
        <taxon>Pterygota</taxon>
        <taxon>Neoptera</taxon>
        <taxon>Endopterygota</taxon>
        <taxon>Lepidoptera</taxon>
        <taxon>Glossata</taxon>
        <taxon>Ditrysia</taxon>
        <taxon>Tineoidea</taxon>
        <taxon>Psychidae</taxon>
        <taxon>Oiketicinae</taxon>
        <taxon>Eumeta</taxon>
    </lineage>
</organism>
<reference evidence="4 5" key="1">
    <citation type="journal article" date="2019" name="Commun. Biol.">
        <title>The bagworm genome reveals a unique fibroin gene that provides high tensile strength.</title>
        <authorList>
            <person name="Kono N."/>
            <person name="Nakamura H."/>
            <person name="Ohtoshi R."/>
            <person name="Tomita M."/>
            <person name="Numata K."/>
            <person name="Arakawa K."/>
        </authorList>
    </citation>
    <scope>NUCLEOTIDE SEQUENCE [LARGE SCALE GENOMIC DNA]</scope>
</reference>
<feature type="chain" id="PRO_5020028150" evidence="2">
    <location>
        <begin position="21"/>
        <end position="523"/>
    </location>
</feature>
<gene>
    <name evidence="4" type="ORF">EVAR_50505_1</name>
</gene>
<keyword evidence="2" id="KW-0732">Signal</keyword>
<keyword evidence="5" id="KW-1185">Reference proteome</keyword>